<organism evidence="2 3">
    <name type="scientific">Paenibacillus aquistagni</name>
    <dbReference type="NCBI Taxonomy" id="1852522"/>
    <lineage>
        <taxon>Bacteria</taxon>
        <taxon>Bacillati</taxon>
        <taxon>Bacillota</taxon>
        <taxon>Bacilli</taxon>
        <taxon>Bacillales</taxon>
        <taxon>Paenibacillaceae</taxon>
        <taxon>Paenibacillus</taxon>
    </lineage>
</organism>
<evidence type="ECO:0000313" key="3">
    <source>
        <dbReference type="Proteomes" id="UP000193834"/>
    </source>
</evidence>
<evidence type="ECO:0000256" key="1">
    <source>
        <dbReference type="SAM" id="MobiDB-lite"/>
    </source>
</evidence>
<keyword evidence="3" id="KW-1185">Reference proteome</keyword>
<name>A0A1X7I848_9BACL</name>
<dbReference type="AlphaFoldDB" id="A0A1X7I848"/>
<evidence type="ECO:0000313" key="2">
    <source>
        <dbReference type="EMBL" id="SMG10084.1"/>
    </source>
</evidence>
<sequence>MPHNKSERTHELQNKSKWSESSITLKPHKAGHRAPNVNNIPKQES</sequence>
<dbReference type="STRING" id="1852522.SAMN06295960_0165"/>
<reference evidence="2 3" key="1">
    <citation type="submission" date="2017-04" db="EMBL/GenBank/DDBJ databases">
        <authorList>
            <person name="Afonso C.L."/>
            <person name="Miller P.J."/>
            <person name="Scott M.A."/>
            <person name="Spackman E."/>
            <person name="Goraichik I."/>
            <person name="Dimitrov K.M."/>
            <person name="Suarez D.L."/>
            <person name="Swayne D.E."/>
        </authorList>
    </citation>
    <scope>NUCLEOTIDE SEQUENCE [LARGE SCALE GENOMIC DNA]</scope>
    <source>
        <strain evidence="2 3">11</strain>
    </source>
</reference>
<accession>A0A1X7I848</accession>
<dbReference type="Proteomes" id="UP000193834">
    <property type="component" value="Unassembled WGS sequence"/>
</dbReference>
<dbReference type="RefSeq" id="WP_169026075.1">
    <property type="nucleotide sequence ID" value="NZ_FXAZ01000001.1"/>
</dbReference>
<feature type="region of interest" description="Disordered" evidence="1">
    <location>
        <begin position="1"/>
        <end position="45"/>
    </location>
</feature>
<protein>
    <submittedName>
        <fullName evidence="2">Uncharacterized protein</fullName>
    </submittedName>
</protein>
<feature type="compositionally biased region" description="Basic and acidic residues" evidence="1">
    <location>
        <begin position="1"/>
        <end position="18"/>
    </location>
</feature>
<proteinExistence type="predicted"/>
<dbReference type="EMBL" id="FXAZ01000001">
    <property type="protein sequence ID" value="SMG10084.1"/>
    <property type="molecule type" value="Genomic_DNA"/>
</dbReference>
<feature type="compositionally biased region" description="Polar residues" evidence="1">
    <location>
        <begin position="36"/>
        <end position="45"/>
    </location>
</feature>
<gene>
    <name evidence="2" type="ORF">SAMN06295960_0165</name>
</gene>